<organism evidence="1 2">
    <name type="scientific">Candidatus Nealsonbacteria bacterium CG_4_10_14_0_8_um_filter_35_10</name>
    <dbReference type="NCBI Taxonomy" id="1974683"/>
    <lineage>
        <taxon>Bacteria</taxon>
        <taxon>Candidatus Nealsoniibacteriota</taxon>
    </lineage>
</organism>
<evidence type="ECO:0000313" key="2">
    <source>
        <dbReference type="Proteomes" id="UP000230055"/>
    </source>
</evidence>
<evidence type="ECO:0008006" key="3">
    <source>
        <dbReference type="Google" id="ProtNLM"/>
    </source>
</evidence>
<evidence type="ECO:0000313" key="1">
    <source>
        <dbReference type="EMBL" id="PIY90980.1"/>
    </source>
</evidence>
<dbReference type="Proteomes" id="UP000230055">
    <property type="component" value="Unassembled WGS sequence"/>
</dbReference>
<dbReference type="EMBL" id="PFLX01000015">
    <property type="protein sequence ID" value="PIY90980.1"/>
    <property type="molecule type" value="Genomic_DNA"/>
</dbReference>
<comment type="caution">
    <text evidence="1">The sequence shown here is derived from an EMBL/GenBank/DDBJ whole genome shotgun (WGS) entry which is preliminary data.</text>
</comment>
<protein>
    <recommendedName>
        <fullName evidence="3">30S ribosomal protein S21</fullName>
    </recommendedName>
</protein>
<name>A0A2M7R847_9BACT</name>
<accession>A0A2M7R847</accession>
<reference evidence="2" key="1">
    <citation type="submission" date="2017-09" db="EMBL/GenBank/DDBJ databases">
        <title>Depth-based differentiation of microbial function through sediment-hosted aquifers and enrichment of novel symbionts in the deep terrestrial subsurface.</title>
        <authorList>
            <person name="Probst A.J."/>
            <person name="Ladd B."/>
            <person name="Jarett J.K."/>
            <person name="Geller-Mcgrath D.E."/>
            <person name="Sieber C.M.K."/>
            <person name="Emerson J.B."/>
            <person name="Anantharaman K."/>
            <person name="Thomas B.C."/>
            <person name="Malmstrom R."/>
            <person name="Stieglmeier M."/>
            <person name="Klingl A."/>
            <person name="Woyke T."/>
            <person name="Ryan C.M."/>
            <person name="Banfield J.F."/>
        </authorList>
    </citation>
    <scope>NUCLEOTIDE SEQUENCE [LARGE SCALE GENOMIC DNA]</scope>
</reference>
<gene>
    <name evidence="1" type="ORF">COY72_00605</name>
</gene>
<sequence length="71" mass="8340">MPIKIQRKGKESSHSLVYRFTKAVQESGILVRVRKARFKRRNISGGAKKRTALRREELKKEYEKLQKLGKV</sequence>
<dbReference type="AlphaFoldDB" id="A0A2M7R847"/>
<proteinExistence type="predicted"/>